<reference evidence="4" key="1">
    <citation type="submission" date="2020-12" db="EMBL/GenBank/DDBJ databases">
        <title>Vagococcus allomyrinae sp. nov. and Enterococcus lavae sp. nov., isolated from the larvae of Allomyrina dichotoma.</title>
        <authorList>
            <person name="Lee S.D."/>
        </authorList>
    </citation>
    <scope>NUCLEOTIDE SEQUENCE</scope>
    <source>
        <strain evidence="4">BWB3-3</strain>
    </source>
</reference>
<keyword evidence="2" id="KW-0808">Transferase</keyword>
<dbReference type="PANTHER" id="PTHR13778">
    <property type="entry name" value="GLYCOSYLTRANSFERASE 8 DOMAIN-CONTAINING PROTEIN"/>
    <property type="match status" value="1"/>
</dbReference>
<protein>
    <submittedName>
        <fullName evidence="4">Glycosyltransferase family 8 protein</fullName>
    </submittedName>
</protein>
<gene>
    <name evidence="4" type="ORF">I6N95_00870</name>
</gene>
<evidence type="ECO:0000256" key="2">
    <source>
        <dbReference type="ARBA" id="ARBA00022679"/>
    </source>
</evidence>
<dbReference type="InterPro" id="IPR050748">
    <property type="entry name" value="Glycosyltrans_8_dom-fam"/>
</dbReference>
<dbReference type="Gene3D" id="3.90.550.10">
    <property type="entry name" value="Spore Coat Polysaccharide Biosynthesis Protein SpsA, Chain A"/>
    <property type="match status" value="1"/>
</dbReference>
<evidence type="ECO:0000313" key="5">
    <source>
        <dbReference type="Proteomes" id="UP000674938"/>
    </source>
</evidence>
<dbReference type="GO" id="GO:0046872">
    <property type="term" value="F:metal ion binding"/>
    <property type="evidence" value="ECO:0007669"/>
    <property type="project" value="UniProtKB-KW"/>
</dbReference>
<comment type="caution">
    <text evidence="4">The sequence shown here is derived from an EMBL/GenBank/DDBJ whole genome shotgun (WGS) entry which is preliminary data.</text>
</comment>
<dbReference type="InterPro" id="IPR029044">
    <property type="entry name" value="Nucleotide-diphossugar_trans"/>
</dbReference>
<keyword evidence="3" id="KW-0479">Metal-binding</keyword>
<dbReference type="SUPFAM" id="SSF53448">
    <property type="entry name" value="Nucleotide-diphospho-sugar transferases"/>
    <property type="match status" value="1"/>
</dbReference>
<evidence type="ECO:0000313" key="4">
    <source>
        <dbReference type="EMBL" id="MBP1039548.1"/>
    </source>
</evidence>
<dbReference type="AlphaFoldDB" id="A0A940PBA9"/>
<dbReference type="GO" id="GO:0016757">
    <property type="term" value="F:glycosyltransferase activity"/>
    <property type="evidence" value="ECO:0007669"/>
    <property type="project" value="UniProtKB-KW"/>
</dbReference>
<accession>A0A940PBA9</accession>
<dbReference type="CDD" id="cd04194">
    <property type="entry name" value="GT8_A4GalT_like"/>
    <property type="match status" value="1"/>
</dbReference>
<dbReference type="RefSeq" id="WP_209524450.1">
    <property type="nucleotide sequence ID" value="NZ_JAEEGA010000001.1"/>
</dbReference>
<dbReference type="InterPro" id="IPR002495">
    <property type="entry name" value="Glyco_trans_8"/>
</dbReference>
<proteinExistence type="predicted"/>
<evidence type="ECO:0000256" key="3">
    <source>
        <dbReference type="ARBA" id="ARBA00022723"/>
    </source>
</evidence>
<evidence type="ECO:0000256" key="1">
    <source>
        <dbReference type="ARBA" id="ARBA00022676"/>
    </source>
</evidence>
<keyword evidence="1" id="KW-0328">Glycosyltransferase</keyword>
<dbReference type="Proteomes" id="UP000674938">
    <property type="component" value="Unassembled WGS sequence"/>
</dbReference>
<dbReference type="PANTHER" id="PTHR13778:SF47">
    <property type="entry name" value="LIPOPOLYSACCHARIDE 1,3-GALACTOSYLTRANSFERASE"/>
    <property type="match status" value="1"/>
</dbReference>
<sequence>MNFLFSIDDRFVNQFKTTLLSIYHNSQKGQHNVYVLQKELLTQTEELTHFCHNLGMNYYPLVVGSDQFKEAPVSKRYPEAIYYRLLAWKYLPESVTKILYLDADILCLNDLSPLYEMELSEYLYAAASHTNLTNVTTVINKVRLKAYESEGYFNSGVLLMNISQIRREVRVNDIYHFIEENKLNLFLPDQDILNGLYGERIAPIPDQVYNYDVRKHATYELLSGGKWDLDWVIEQTVFLHFCGKDKPWYDNYKGRYSSVYKHYYHKANGQSN</sequence>
<dbReference type="Pfam" id="PF01501">
    <property type="entry name" value="Glyco_transf_8"/>
    <property type="match status" value="1"/>
</dbReference>
<keyword evidence="5" id="KW-1185">Reference proteome</keyword>
<organism evidence="4 5">
    <name type="scientific">Vagococcus allomyrinae</name>
    <dbReference type="NCBI Taxonomy" id="2794353"/>
    <lineage>
        <taxon>Bacteria</taxon>
        <taxon>Bacillati</taxon>
        <taxon>Bacillota</taxon>
        <taxon>Bacilli</taxon>
        <taxon>Lactobacillales</taxon>
        <taxon>Enterococcaceae</taxon>
        <taxon>Vagococcus</taxon>
    </lineage>
</organism>
<name>A0A940PBA9_9ENTE</name>
<dbReference type="EMBL" id="JAEEGA010000001">
    <property type="protein sequence ID" value="MBP1039548.1"/>
    <property type="molecule type" value="Genomic_DNA"/>
</dbReference>